<dbReference type="Pfam" id="PF12399">
    <property type="entry name" value="BCA_ABC_TP_C"/>
    <property type="match status" value="1"/>
</dbReference>
<dbReference type="Pfam" id="PF02653">
    <property type="entry name" value="BPD_transp_2"/>
    <property type="match status" value="2"/>
</dbReference>
<evidence type="ECO:0000256" key="1">
    <source>
        <dbReference type="ARBA" id="ARBA00004651"/>
    </source>
</evidence>
<keyword evidence="8 10" id="KW-0472">Membrane</keyword>
<comment type="caution">
    <text evidence="12">The sequence shown here is derived from an EMBL/GenBank/DDBJ whole genome shotgun (WGS) entry which is preliminary data.</text>
</comment>
<dbReference type="GO" id="GO:0005886">
    <property type="term" value="C:plasma membrane"/>
    <property type="evidence" value="ECO:0007669"/>
    <property type="project" value="UniProtKB-SubCell"/>
</dbReference>
<dbReference type="Proteomes" id="UP000551501">
    <property type="component" value="Unassembled WGS sequence"/>
</dbReference>
<feature type="transmembrane region" description="Helical" evidence="10">
    <location>
        <begin position="479"/>
        <end position="499"/>
    </location>
</feature>
<feature type="transmembrane region" description="Helical" evidence="10">
    <location>
        <begin position="278"/>
        <end position="301"/>
    </location>
</feature>
<feature type="transmembrane region" description="Helical" evidence="10">
    <location>
        <begin position="107"/>
        <end position="126"/>
    </location>
</feature>
<evidence type="ECO:0000313" key="12">
    <source>
        <dbReference type="EMBL" id="MBB4135127.1"/>
    </source>
</evidence>
<keyword evidence="13" id="KW-1185">Reference proteome</keyword>
<protein>
    <submittedName>
        <fullName evidence="12">ABC-type branched-subunit amino acid transport system ATPase component/ABC-type branched-subunit amino acid transport system permease subunit</fullName>
    </submittedName>
</protein>
<feature type="transmembrane region" description="Helical" evidence="10">
    <location>
        <begin position="73"/>
        <end position="95"/>
    </location>
</feature>
<dbReference type="CDD" id="cd06582">
    <property type="entry name" value="TM_PBP1_LivH_like"/>
    <property type="match status" value="1"/>
</dbReference>
<dbReference type="GO" id="GO:0005524">
    <property type="term" value="F:ATP binding"/>
    <property type="evidence" value="ECO:0007669"/>
    <property type="project" value="UniProtKB-KW"/>
</dbReference>
<feature type="transmembrane region" description="Helical" evidence="10">
    <location>
        <begin position="245"/>
        <end position="266"/>
    </location>
</feature>
<dbReference type="InterPro" id="IPR017871">
    <property type="entry name" value="ABC_transporter-like_CS"/>
</dbReference>
<feature type="transmembrane region" description="Helical" evidence="10">
    <location>
        <begin position="426"/>
        <end position="445"/>
    </location>
</feature>
<feature type="region of interest" description="Disordered" evidence="9">
    <location>
        <begin position="653"/>
        <end position="672"/>
    </location>
</feature>
<sequence>MQHLVFLLLGLGNGAVFGALALAVVLTYRSSGVVNFATGAIALYTAYTYAYLRQGEFLILIPGLPKTVGVGGPMGMWPAMIASVAIAAVLGLVLYLLVFRPLRRSPLVARAVAALGISLLVTALAAQKLGTGQIVVDPIFPTKVWQAGDFQLSSDRFYFALTILVVAIALALVFRYTKFGVVTRAVAETERGAYISGISPDRVAAYNWMLSSAVAGLAGVLIAPIVPLVPVAYTLFIVPAMAAAIAARFNLVVVAVIAGIAVGMLQSEAQYLASLFDWLPASGLPELVPLVLILAVLLIRARPLPTRGAVILQNLGRAPRPLRVIPTAAVMTIVGVVALVVLDDRFRTGLIVSFIMAIIALSCVVVTGYAGQVSLAQLTIAGVAGFLLGPIANTLHLPFPIAPLVAAVCAAVLGVLIGLPALRIRGLTLAVVTLAMAFAVEAIWFRNGDIVGSEGVAAPELKLFGWDLSIGSGLDYPRVTFGILVLVVLVAVAIFVAYLRRGRLGAEMLAVRANEKSAAAAGVSVVRVKILAFGIGAFIAGIGGSLLAYQLQTVSFESFSAMTGVALFGTVYLTGITSISGGIVAGISAANALVFVIVDDLWSVSGWYPVITSVLLIFTVILNPEGIVGPTHTLLASRRSRALTARLEAKAAESLDAETAPESPSVSPRVIDRSAPPELELSGVTVKYNNAVALLDVTLSVPRGSIVGLIGPNGAGKTTLMDAITGFVDYTGGVSISGQSMAGLVPHKRIQAGLGRTFQAIELYDDLSVAENVKVGRTAALRRPASEAEHRDFGDLDEVFALLGIADLAERAAGELSQGQRQLVSIARALSGSPNLLLLDEPAGGLDSSESLWLGERLKKICDSGVTIIMVDHDMDLVMSACDEVHVLNFGELIASGTPAEIRANRAVATAYLGSEAHAHG</sequence>
<evidence type="ECO:0000256" key="9">
    <source>
        <dbReference type="SAM" id="MobiDB-lite"/>
    </source>
</evidence>
<feature type="transmembrane region" description="Helical" evidence="10">
    <location>
        <begin position="530"/>
        <end position="551"/>
    </location>
</feature>
<comment type="subcellular location">
    <subcellularLocation>
        <location evidence="1">Cell membrane</location>
        <topology evidence="1">Multi-pass membrane protein</topology>
    </subcellularLocation>
</comment>
<keyword evidence="3" id="KW-1003">Cell membrane</keyword>
<feature type="transmembrane region" description="Helical" evidence="10">
    <location>
        <begin position="213"/>
        <end position="238"/>
    </location>
</feature>
<evidence type="ECO:0000313" key="13">
    <source>
        <dbReference type="Proteomes" id="UP000551501"/>
    </source>
</evidence>
<dbReference type="GO" id="GO:0016887">
    <property type="term" value="F:ATP hydrolysis activity"/>
    <property type="evidence" value="ECO:0007669"/>
    <property type="project" value="InterPro"/>
</dbReference>
<evidence type="ECO:0000256" key="4">
    <source>
        <dbReference type="ARBA" id="ARBA00022692"/>
    </source>
</evidence>
<organism evidence="12 13">
    <name type="scientific">Gordonia humi</name>
    <dbReference type="NCBI Taxonomy" id="686429"/>
    <lineage>
        <taxon>Bacteria</taxon>
        <taxon>Bacillati</taxon>
        <taxon>Actinomycetota</taxon>
        <taxon>Actinomycetes</taxon>
        <taxon>Mycobacteriales</taxon>
        <taxon>Gordoniaceae</taxon>
        <taxon>Gordonia</taxon>
    </lineage>
</organism>
<feature type="transmembrane region" description="Helical" evidence="10">
    <location>
        <begin position="605"/>
        <end position="622"/>
    </location>
</feature>
<dbReference type="InterPro" id="IPR051120">
    <property type="entry name" value="ABC_AA/LPS_Transport"/>
</dbReference>
<reference evidence="12 13" key="1">
    <citation type="submission" date="2020-08" db="EMBL/GenBank/DDBJ databases">
        <title>Sequencing the genomes of 1000 actinobacteria strains.</title>
        <authorList>
            <person name="Klenk H.-P."/>
        </authorList>
    </citation>
    <scope>NUCLEOTIDE SEQUENCE [LARGE SCALE GENOMIC DNA]</scope>
    <source>
        <strain evidence="12 13">DSM 45298</strain>
    </source>
</reference>
<dbReference type="Gene3D" id="3.40.50.300">
    <property type="entry name" value="P-loop containing nucleotide triphosphate hydrolases"/>
    <property type="match status" value="1"/>
</dbReference>
<dbReference type="InterPro" id="IPR003593">
    <property type="entry name" value="AAA+_ATPase"/>
</dbReference>
<dbReference type="CDD" id="cd06581">
    <property type="entry name" value="TM_PBP1_LivM_like"/>
    <property type="match status" value="1"/>
</dbReference>
<dbReference type="EMBL" id="JACIFP010000001">
    <property type="protein sequence ID" value="MBB4135127.1"/>
    <property type="molecule type" value="Genomic_DNA"/>
</dbReference>
<keyword evidence="2" id="KW-0813">Transport</keyword>
<keyword evidence="5" id="KW-0547">Nucleotide-binding</keyword>
<keyword evidence="6" id="KW-0067">ATP-binding</keyword>
<proteinExistence type="predicted"/>
<dbReference type="PANTHER" id="PTHR45772">
    <property type="entry name" value="CONSERVED COMPONENT OF ABC TRANSPORTER FOR NATURAL AMINO ACIDS-RELATED"/>
    <property type="match status" value="1"/>
</dbReference>
<dbReference type="CDD" id="cd03219">
    <property type="entry name" value="ABC_Mj1267_LivG_branched"/>
    <property type="match status" value="1"/>
</dbReference>
<dbReference type="SMART" id="SM00382">
    <property type="entry name" value="AAA"/>
    <property type="match status" value="1"/>
</dbReference>
<dbReference type="AlphaFoldDB" id="A0A840F6G0"/>
<feature type="domain" description="ABC transporter" evidence="11">
    <location>
        <begin position="679"/>
        <end position="915"/>
    </location>
</feature>
<dbReference type="InterPro" id="IPR001851">
    <property type="entry name" value="ABC_transp_permease"/>
</dbReference>
<accession>A0A840F6G0</accession>
<gene>
    <name evidence="12" type="ORF">BKA16_001679</name>
</gene>
<dbReference type="PROSITE" id="PS00211">
    <property type="entry name" value="ABC_TRANSPORTER_1"/>
    <property type="match status" value="1"/>
</dbReference>
<keyword evidence="7 10" id="KW-1133">Transmembrane helix</keyword>
<dbReference type="Pfam" id="PF00005">
    <property type="entry name" value="ABC_tran"/>
    <property type="match status" value="1"/>
</dbReference>
<evidence type="ECO:0000256" key="3">
    <source>
        <dbReference type="ARBA" id="ARBA00022475"/>
    </source>
</evidence>
<evidence type="ECO:0000256" key="5">
    <source>
        <dbReference type="ARBA" id="ARBA00022741"/>
    </source>
</evidence>
<feature type="transmembrane region" description="Helical" evidence="10">
    <location>
        <begin position="348"/>
        <end position="371"/>
    </location>
</feature>
<keyword evidence="4 10" id="KW-0812">Transmembrane</keyword>
<dbReference type="RefSeq" id="WP_183370219.1">
    <property type="nucleotide sequence ID" value="NZ_BAABHL010000076.1"/>
</dbReference>
<feature type="transmembrane region" description="Helical" evidence="10">
    <location>
        <begin position="571"/>
        <end position="598"/>
    </location>
</feature>
<feature type="transmembrane region" description="Helical" evidence="10">
    <location>
        <begin position="157"/>
        <end position="176"/>
    </location>
</feature>
<evidence type="ECO:0000256" key="6">
    <source>
        <dbReference type="ARBA" id="ARBA00022840"/>
    </source>
</evidence>
<name>A0A840F6G0_9ACTN</name>
<dbReference type="InterPro" id="IPR032823">
    <property type="entry name" value="BCA_ABC_TP_C"/>
</dbReference>
<evidence type="ECO:0000259" key="11">
    <source>
        <dbReference type="PROSITE" id="PS50893"/>
    </source>
</evidence>
<dbReference type="GO" id="GO:0015658">
    <property type="term" value="F:branched-chain amino acid transmembrane transporter activity"/>
    <property type="evidence" value="ECO:0007669"/>
    <property type="project" value="InterPro"/>
</dbReference>
<feature type="transmembrane region" description="Helical" evidence="10">
    <location>
        <begin position="401"/>
        <end position="419"/>
    </location>
</feature>
<evidence type="ECO:0000256" key="8">
    <source>
        <dbReference type="ARBA" id="ARBA00023136"/>
    </source>
</evidence>
<dbReference type="InterPro" id="IPR043428">
    <property type="entry name" value="LivM-like"/>
</dbReference>
<dbReference type="PROSITE" id="PS50893">
    <property type="entry name" value="ABC_TRANSPORTER_2"/>
    <property type="match status" value="1"/>
</dbReference>
<dbReference type="InterPro" id="IPR027417">
    <property type="entry name" value="P-loop_NTPase"/>
</dbReference>
<evidence type="ECO:0000256" key="7">
    <source>
        <dbReference type="ARBA" id="ARBA00022989"/>
    </source>
</evidence>
<evidence type="ECO:0000256" key="2">
    <source>
        <dbReference type="ARBA" id="ARBA00022448"/>
    </source>
</evidence>
<feature type="transmembrane region" description="Helical" evidence="10">
    <location>
        <begin position="322"/>
        <end position="342"/>
    </location>
</feature>
<dbReference type="SUPFAM" id="SSF52540">
    <property type="entry name" value="P-loop containing nucleoside triphosphate hydrolases"/>
    <property type="match status" value="1"/>
</dbReference>
<dbReference type="InterPro" id="IPR003439">
    <property type="entry name" value="ABC_transporter-like_ATP-bd"/>
</dbReference>
<evidence type="ECO:0000256" key="10">
    <source>
        <dbReference type="SAM" id="Phobius"/>
    </source>
</evidence>
<feature type="transmembrane region" description="Helical" evidence="10">
    <location>
        <begin position="33"/>
        <end position="52"/>
    </location>
</feature>